<evidence type="ECO:0000313" key="1">
    <source>
        <dbReference type="EMBL" id="KAK1932447.1"/>
    </source>
</evidence>
<dbReference type="EMBL" id="JASMQC010000029">
    <property type="protein sequence ID" value="KAK1932447.1"/>
    <property type="molecule type" value="Genomic_DNA"/>
</dbReference>
<reference evidence="1" key="1">
    <citation type="submission" date="2023-08" db="EMBL/GenBank/DDBJ databases">
        <title>Reference Genome Resource for the Citrus Pathogen Phytophthora citrophthora.</title>
        <authorList>
            <person name="Moller H."/>
            <person name="Coetzee B."/>
            <person name="Rose L.J."/>
            <person name="Van Niekerk J.M."/>
        </authorList>
    </citation>
    <scope>NUCLEOTIDE SEQUENCE</scope>
    <source>
        <strain evidence="1">STE-U-9442</strain>
    </source>
</reference>
<accession>A0AAD9G5Y7</accession>
<sequence>MTTKGVRSFKNLQDAHNFIANYMRKGQNQCSFEMEATGDEGSGEEKADEETVDEVFVTITKTRDWFMKQQKELVRYQTELRFLKEKFGDVFKAKAADTKRARYTK</sequence>
<organism evidence="1 2">
    <name type="scientific">Phytophthora citrophthora</name>
    <dbReference type="NCBI Taxonomy" id="4793"/>
    <lineage>
        <taxon>Eukaryota</taxon>
        <taxon>Sar</taxon>
        <taxon>Stramenopiles</taxon>
        <taxon>Oomycota</taxon>
        <taxon>Peronosporomycetes</taxon>
        <taxon>Peronosporales</taxon>
        <taxon>Peronosporaceae</taxon>
        <taxon>Phytophthora</taxon>
    </lineage>
</organism>
<name>A0AAD9G5Y7_9STRA</name>
<dbReference type="Proteomes" id="UP001259832">
    <property type="component" value="Unassembled WGS sequence"/>
</dbReference>
<keyword evidence="2" id="KW-1185">Reference proteome</keyword>
<proteinExistence type="predicted"/>
<evidence type="ECO:0000313" key="2">
    <source>
        <dbReference type="Proteomes" id="UP001259832"/>
    </source>
</evidence>
<comment type="caution">
    <text evidence="1">The sequence shown here is derived from an EMBL/GenBank/DDBJ whole genome shotgun (WGS) entry which is preliminary data.</text>
</comment>
<dbReference type="AlphaFoldDB" id="A0AAD9G5Y7"/>
<gene>
    <name evidence="1" type="ORF">P3T76_012031</name>
</gene>
<protein>
    <submittedName>
        <fullName evidence="1">Uncharacterized protein</fullName>
    </submittedName>
</protein>